<accession>A0A285NTY9</accession>
<keyword evidence="2" id="KW-1133">Transmembrane helix</keyword>
<evidence type="ECO:0000313" key="4">
    <source>
        <dbReference type="Proteomes" id="UP000219453"/>
    </source>
</evidence>
<evidence type="ECO:0000256" key="2">
    <source>
        <dbReference type="SAM" id="Phobius"/>
    </source>
</evidence>
<dbReference type="OrthoDB" id="147060at2157"/>
<reference evidence="3 4" key="1">
    <citation type="submission" date="2017-09" db="EMBL/GenBank/DDBJ databases">
        <authorList>
            <person name="Ehlers B."/>
            <person name="Leendertz F.H."/>
        </authorList>
    </citation>
    <scope>NUCLEOTIDE SEQUENCE [LARGE SCALE GENOMIC DNA]</scope>
    <source>
        <strain evidence="3 4">DSM 27208</strain>
    </source>
</reference>
<gene>
    <name evidence="3" type="ORF">SAMN06269185_1997</name>
</gene>
<feature type="transmembrane region" description="Helical" evidence="2">
    <location>
        <begin position="258"/>
        <end position="280"/>
    </location>
</feature>
<feature type="transmembrane region" description="Helical" evidence="2">
    <location>
        <begin position="82"/>
        <end position="101"/>
    </location>
</feature>
<dbReference type="AlphaFoldDB" id="A0A285NTY9"/>
<feature type="transmembrane region" description="Helical" evidence="2">
    <location>
        <begin position="579"/>
        <end position="604"/>
    </location>
</feature>
<keyword evidence="4" id="KW-1185">Reference proteome</keyword>
<feature type="transmembrane region" description="Helical" evidence="2">
    <location>
        <begin position="511"/>
        <end position="530"/>
    </location>
</feature>
<evidence type="ECO:0000256" key="1">
    <source>
        <dbReference type="SAM" id="MobiDB-lite"/>
    </source>
</evidence>
<feature type="transmembrane region" description="Helical" evidence="2">
    <location>
        <begin position="542"/>
        <end position="567"/>
    </location>
</feature>
<feature type="region of interest" description="Disordered" evidence="1">
    <location>
        <begin position="17"/>
        <end position="56"/>
    </location>
</feature>
<sequence length="605" mass="61192">MLARLLYALARVSPVDVDGENRTRPTPGRSGGVRRRTDAGDAAASASANAAGEPGSETASVELRRALAFLDLPVGPATVVEAGYGAAVVAAVALTPTVLLAPPAFRPAAVLFVLVAALGAIHAVHRLPPVLAAARRALALGAAPSIVGRAVLRMRVTPTAESAAAFAAETGDGPLAESLASHASRAEGTARAGFDGFAAEWERWFPELGRAVTLLDAAATAGATERSRSLDRALRAVLDGTRDRMAGFAGSIREPATALYAFGVLLPLALIAVAPAARLAGVPISAPVLVVVYCGVLPGVVLVGACWLLLRRPVAFPPPPVDRSHPDVTGAWWRPLAVGLVGAVSGGAVAGSAIGGWAGALAGVGCGVGAGLAWWYRPIASVRDHVRAVEDGLPDALYLVGREVRNGAAVETAIERAGERLDGATGTMLADAAGRQRQLRIGVRASFLGDQGALADVPSPRARSTATLLALAAREGKPAGTAIVSMAGHLEELRSVEDEARRELATITGTLRSTATIFGPLVAGVTVALSDRMAALGDGAEAVPTAVLGPVVGAYALALAAILTALAIGLERGLDRALVGYRVGGAVLSATAIYLTAFVAAGLVV</sequence>
<dbReference type="RefSeq" id="WP_218839166.1">
    <property type="nucleotide sequence ID" value="NZ_OBEJ01000002.1"/>
</dbReference>
<keyword evidence="2" id="KW-0472">Membrane</keyword>
<feature type="transmembrane region" description="Helical" evidence="2">
    <location>
        <begin position="108"/>
        <end position="127"/>
    </location>
</feature>
<evidence type="ECO:0000313" key="3">
    <source>
        <dbReference type="EMBL" id="SNZ12964.1"/>
    </source>
</evidence>
<dbReference type="EMBL" id="OBEJ01000002">
    <property type="protein sequence ID" value="SNZ12964.1"/>
    <property type="molecule type" value="Genomic_DNA"/>
</dbReference>
<feature type="transmembrane region" description="Helical" evidence="2">
    <location>
        <begin position="331"/>
        <end position="350"/>
    </location>
</feature>
<evidence type="ECO:0008006" key="5">
    <source>
        <dbReference type="Google" id="ProtNLM"/>
    </source>
</evidence>
<organism evidence="3 4">
    <name type="scientific">Natronoarchaeum philippinense</name>
    <dbReference type="NCBI Taxonomy" id="558529"/>
    <lineage>
        <taxon>Archaea</taxon>
        <taxon>Methanobacteriati</taxon>
        <taxon>Methanobacteriota</taxon>
        <taxon>Stenosarchaea group</taxon>
        <taxon>Halobacteria</taxon>
        <taxon>Halobacteriales</taxon>
        <taxon>Natronoarchaeaceae</taxon>
    </lineage>
</organism>
<keyword evidence="2" id="KW-0812">Transmembrane</keyword>
<proteinExistence type="predicted"/>
<protein>
    <recommendedName>
        <fullName evidence="5">Type II secretion system protein</fullName>
    </recommendedName>
</protein>
<feature type="compositionally biased region" description="Low complexity" evidence="1">
    <location>
        <begin position="40"/>
        <end position="52"/>
    </location>
</feature>
<feature type="transmembrane region" description="Helical" evidence="2">
    <location>
        <begin position="286"/>
        <end position="310"/>
    </location>
</feature>
<feature type="transmembrane region" description="Helical" evidence="2">
    <location>
        <begin position="356"/>
        <end position="376"/>
    </location>
</feature>
<name>A0A285NTY9_NATPI</name>
<dbReference type="Proteomes" id="UP000219453">
    <property type="component" value="Unassembled WGS sequence"/>
</dbReference>